<dbReference type="Proteomes" id="UP000246630">
    <property type="component" value="Segment"/>
</dbReference>
<proteinExistence type="predicted"/>
<keyword evidence="2" id="KW-1185">Reference proteome</keyword>
<gene>
    <name evidence="1" type="primary">101</name>
    <name evidence="1" type="ORF">PBI_HYPERION_101</name>
</gene>
<protein>
    <submittedName>
        <fullName evidence="1">Uncharacterized protein</fullName>
    </submittedName>
</protein>
<name>A0A2U8UJI6_9CAUD</name>
<dbReference type="RefSeq" id="YP_009801643.1">
    <property type="nucleotide sequence ID" value="NC_047973.1"/>
</dbReference>
<accession>A0A2U8UJI6</accession>
<dbReference type="KEGG" id="vg:54992159"/>
<reference evidence="1 2" key="1">
    <citation type="submission" date="2018-03" db="EMBL/GenBank/DDBJ databases">
        <authorList>
            <person name="Stanton A.-C.J."/>
            <person name="Garlena R.A."/>
            <person name="Russell D.A."/>
            <person name="Pope W.H."/>
            <person name="Jacobs-Sera D."/>
            <person name="Hatfull G.F."/>
        </authorList>
    </citation>
    <scope>NUCLEOTIDE SEQUENCE [LARGE SCALE GENOMIC DNA]</scope>
</reference>
<organism evidence="1 2">
    <name type="scientific">Microbacterium phage Hyperion</name>
    <dbReference type="NCBI Taxonomy" id="2182354"/>
    <lineage>
        <taxon>Viruses</taxon>
        <taxon>Duplodnaviria</taxon>
        <taxon>Heunggongvirae</taxon>
        <taxon>Uroviricota</taxon>
        <taxon>Caudoviricetes</taxon>
        <taxon>Squashvirus</taxon>
        <taxon>Squashvirus hyperion</taxon>
    </lineage>
</organism>
<evidence type="ECO:0000313" key="1">
    <source>
        <dbReference type="EMBL" id="AWN03616.1"/>
    </source>
</evidence>
<evidence type="ECO:0000313" key="2">
    <source>
        <dbReference type="Proteomes" id="UP000246630"/>
    </source>
</evidence>
<dbReference type="EMBL" id="MH153803">
    <property type="protein sequence ID" value="AWN03616.1"/>
    <property type="molecule type" value="Genomic_DNA"/>
</dbReference>
<dbReference type="GeneID" id="54992159"/>
<sequence>MHYFIRVNGAIVEVHPLTKPHRERSTVTVRIVRSGMLLTVEHRDIILHY</sequence>